<keyword evidence="2" id="KW-0175">Coiled coil</keyword>
<dbReference type="Pfam" id="PF01025">
    <property type="entry name" value="GrpE"/>
    <property type="match status" value="1"/>
</dbReference>
<evidence type="ECO:0000256" key="1">
    <source>
        <dbReference type="ARBA" id="ARBA00023186"/>
    </source>
</evidence>
<dbReference type="RefSeq" id="WP_190825219.1">
    <property type="nucleotide sequence ID" value="NZ_CAWPPI010000009.1"/>
</dbReference>
<evidence type="ECO:0000313" key="4">
    <source>
        <dbReference type="Proteomes" id="UP000629098"/>
    </source>
</evidence>
<dbReference type="Gene3D" id="2.30.22.10">
    <property type="entry name" value="Head domain of nucleotide exchange factor GrpE"/>
    <property type="match status" value="1"/>
</dbReference>
<reference evidence="3" key="1">
    <citation type="submission" date="2020-09" db="EMBL/GenBank/DDBJ databases">
        <title>Iningainema tapete sp. nov. (Scytonemataceae, Cyanobacteria) from greenhouses in central Florida (USA) produces two types of nodularin with biosynthetic potential for microcystin-LR and anabaenopeptins.</title>
        <authorList>
            <person name="Berthold D.E."/>
            <person name="Lefler F.W."/>
            <person name="Huang I.-S."/>
            <person name="Abdulla H."/>
            <person name="Zimba P.V."/>
            <person name="Laughinghouse H.D. IV."/>
        </authorList>
    </citation>
    <scope>NUCLEOTIDE SEQUENCE</scope>
    <source>
        <strain evidence="3">BLCCT55</strain>
    </source>
</reference>
<comment type="caution">
    <text evidence="3">The sequence shown here is derived from an EMBL/GenBank/DDBJ whole genome shotgun (WGS) entry which is preliminary data.</text>
</comment>
<dbReference type="InterPro" id="IPR009012">
    <property type="entry name" value="GrpE_head"/>
</dbReference>
<dbReference type="Proteomes" id="UP000629098">
    <property type="component" value="Unassembled WGS sequence"/>
</dbReference>
<dbReference type="EMBL" id="JACXAE010000009">
    <property type="protein sequence ID" value="MBD2770944.1"/>
    <property type="molecule type" value="Genomic_DNA"/>
</dbReference>
<evidence type="ECO:0000313" key="3">
    <source>
        <dbReference type="EMBL" id="MBD2770944.1"/>
    </source>
</evidence>
<name>A0A8J6XG13_9CYAN</name>
<organism evidence="3 4">
    <name type="scientific">Iningainema tapete BLCC-T55</name>
    <dbReference type="NCBI Taxonomy" id="2748662"/>
    <lineage>
        <taxon>Bacteria</taxon>
        <taxon>Bacillati</taxon>
        <taxon>Cyanobacteriota</taxon>
        <taxon>Cyanophyceae</taxon>
        <taxon>Nostocales</taxon>
        <taxon>Scytonemataceae</taxon>
        <taxon>Iningainema tapete</taxon>
    </lineage>
</organism>
<sequence>MSTKKTSDKTLKSLDEALRQSINETLQTFINENLKKSIESSITETLENYINNTINIDDPKQIIRVYYKNTAAIQENSTIIQQLYEKFEQTIEKTLIEQRQKNGENQRKIQNWEQSAIDYFQILERAIENETTENKKTIEKLLSEYEQTVKNQGLEPIKPKHNEPPNEKIHQITSEQQSEITPGNIIKCTNWGYRIGERIIQKAKVIIATPPTQN</sequence>
<dbReference type="GO" id="GO:0051087">
    <property type="term" value="F:protein-folding chaperone binding"/>
    <property type="evidence" value="ECO:0007669"/>
    <property type="project" value="InterPro"/>
</dbReference>
<dbReference type="SUPFAM" id="SSF51064">
    <property type="entry name" value="Head domain of nucleotide exchange factor GrpE"/>
    <property type="match status" value="1"/>
</dbReference>
<feature type="coiled-coil region" evidence="2">
    <location>
        <begin position="120"/>
        <end position="148"/>
    </location>
</feature>
<proteinExistence type="predicted"/>
<dbReference type="InterPro" id="IPR000740">
    <property type="entry name" value="GrpE"/>
</dbReference>
<evidence type="ECO:0000256" key="2">
    <source>
        <dbReference type="SAM" id="Coils"/>
    </source>
</evidence>
<dbReference type="GO" id="GO:0006457">
    <property type="term" value="P:protein folding"/>
    <property type="evidence" value="ECO:0007669"/>
    <property type="project" value="InterPro"/>
</dbReference>
<accession>A0A8J6XG13</accession>
<keyword evidence="1" id="KW-0143">Chaperone</keyword>
<keyword evidence="4" id="KW-1185">Reference proteome</keyword>
<gene>
    <name evidence="3" type="primary">grpE</name>
    <name evidence="3" type="ORF">ICL16_02095</name>
</gene>
<dbReference type="GO" id="GO:0042803">
    <property type="term" value="F:protein homodimerization activity"/>
    <property type="evidence" value="ECO:0007669"/>
    <property type="project" value="InterPro"/>
</dbReference>
<protein>
    <submittedName>
        <fullName evidence="3">Nucleotide exchange factor GrpE</fullName>
    </submittedName>
</protein>
<dbReference type="AlphaFoldDB" id="A0A8J6XG13"/>
<dbReference type="GO" id="GO:0000774">
    <property type="term" value="F:adenyl-nucleotide exchange factor activity"/>
    <property type="evidence" value="ECO:0007669"/>
    <property type="project" value="InterPro"/>
</dbReference>